<protein>
    <submittedName>
        <fullName evidence="1">Uncharacterized protein</fullName>
    </submittedName>
</protein>
<proteinExistence type="predicted"/>
<evidence type="ECO:0000313" key="1">
    <source>
        <dbReference type="EMBL" id="DAD76120.1"/>
    </source>
</evidence>
<dbReference type="EMBL" id="BK014795">
    <property type="protein sequence ID" value="DAD76120.1"/>
    <property type="molecule type" value="Genomic_DNA"/>
</dbReference>
<sequence length="95" mass="11139">MKKDSDKIFIPHYGAVDKRIAESYIQAMMKYTKLYCDIKQTSLDIYSAFCWPDKDKKMLEPIFERLDASGQIIQDVMVRQTLLLKRIAEESCNPK</sequence>
<organism evidence="1">
    <name type="scientific">Podoviridae sp. ctIi96</name>
    <dbReference type="NCBI Taxonomy" id="2826550"/>
    <lineage>
        <taxon>Viruses</taxon>
        <taxon>Duplodnaviria</taxon>
        <taxon>Heunggongvirae</taxon>
        <taxon>Uroviricota</taxon>
        <taxon>Caudoviricetes</taxon>
    </lineage>
</organism>
<name>A0A8S5M1U2_9CAUD</name>
<reference evidence="1" key="1">
    <citation type="journal article" date="2021" name="Proc. Natl. Acad. Sci. U.S.A.">
        <title>A Catalog of Tens of Thousands of Viruses from Human Metagenomes Reveals Hidden Associations with Chronic Diseases.</title>
        <authorList>
            <person name="Tisza M.J."/>
            <person name="Buck C.B."/>
        </authorList>
    </citation>
    <scope>NUCLEOTIDE SEQUENCE</scope>
    <source>
        <strain evidence="1">CtIi96</strain>
    </source>
</reference>
<accession>A0A8S5M1U2</accession>